<sequence length="245" mass="25761">MTLQRLVIVRHGESLGNEAASFAESTGAHVVDIPTRDADTPLSPTGAEQGSAAGAALTNLGLDATAAVWSSPYVRARHTAELAIAGAGLGTVPVLDERLRDRELGILDRLTSAGVLARHPDEAARKAHLGKLYYRPPGGESWADVALRLRSFLADAVASPATHGVVFAHEAIVYLVRYVLEGWDEATVLAAAQQAPARNASVTVLERDDASGSRWRATLVGDVAHLEQSGVESTVHAGGDDARPR</sequence>
<accession>A0A2P8GUR6</accession>
<dbReference type="PROSITE" id="PS00175">
    <property type="entry name" value="PG_MUTASE"/>
    <property type="match status" value="1"/>
</dbReference>
<dbReference type="OrthoDB" id="5449373at2"/>
<feature type="binding site" evidence="5">
    <location>
        <begin position="26"/>
        <end position="27"/>
    </location>
    <ligand>
        <name>substrate</name>
    </ligand>
</feature>
<feature type="binding site" evidence="5">
    <location>
        <begin position="10"/>
        <end position="17"/>
    </location>
    <ligand>
        <name>substrate</name>
    </ligand>
</feature>
<dbReference type="InterPro" id="IPR005952">
    <property type="entry name" value="Phosphogly_mut1"/>
</dbReference>
<evidence type="ECO:0000313" key="9">
    <source>
        <dbReference type="Proteomes" id="UP000268291"/>
    </source>
</evidence>
<reference evidence="6 8" key="1">
    <citation type="submission" date="2018-03" db="EMBL/GenBank/DDBJ databases">
        <title>Genomic Encyclopedia of Archaeal and Bacterial Type Strains, Phase II (KMG-II): from individual species to whole genera.</title>
        <authorList>
            <person name="Goeker M."/>
        </authorList>
    </citation>
    <scope>NUCLEOTIDE SEQUENCE [LARGE SCALE GENOMIC DNA]</scope>
    <source>
        <strain evidence="6 8">DSM 21548</strain>
    </source>
</reference>
<dbReference type="InterPro" id="IPR001345">
    <property type="entry name" value="PG/BPGM_mutase_AS"/>
</dbReference>
<gene>
    <name evidence="6" type="ORF">CLV49_1308</name>
    <name evidence="7" type="ORF">ELQ93_12660</name>
</gene>
<evidence type="ECO:0000313" key="7">
    <source>
        <dbReference type="EMBL" id="RUQ87706.1"/>
    </source>
</evidence>
<dbReference type="AlphaFoldDB" id="A0A2P8GUR6"/>
<evidence type="ECO:0000256" key="1">
    <source>
        <dbReference type="ARBA" id="ARBA00006717"/>
    </source>
</evidence>
<feature type="binding site" evidence="5">
    <location>
        <position position="75"/>
    </location>
    <ligand>
        <name>substrate</name>
    </ligand>
</feature>
<dbReference type="EMBL" id="PYAU01000001">
    <property type="protein sequence ID" value="PSL37701.1"/>
    <property type="molecule type" value="Genomic_DNA"/>
</dbReference>
<evidence type="ECO:0000256" key="3">
    <source>
        <dbReference type="ARBA" id="ARBA00023152"/>
    </source>
</evidence>
<dbReference type="RefSeq" id="WP_106562812.1">
    <property type="nucleotide sequence ID" value="NZ_PYAU01000001.1"/>
</dbReference>
<evidence type="ECO:0000313" key="8">
    <source>
        <dbReference type="Proteomes" id="UP000241203"/>
    </source>
</evidence>
<dbReference type="Proteomes" id="UP000268291">
    <property type="component" value="Unassembled WGS sequence"/>
</dbReference>
<reference evidence="7 9" key="2">
    <citation type="submission" date="2018-12" db="EMBL/GenBank/DDBJ databases">
        <authorList>
            <person name="hu s."/>
            <person name="Xu Y."/>
            <person name="Xu B."/>
            <person name="Li F."/>
        </authorList>
    </citation>
    <scope>NUCLEOTIDE SEQUENCE [LARGE SCALE GENOMIC DNA]</scope>
    <source>
        <strain evidence="7 9">KSW2-17</strain>
    </source>
</reference>
<keyword evidence="4" id="KW-0413">Isomerase</keyword>
<dbReference type="PANTHER" id="PTHR11931">
    <property type="entry name" value="PHOSPHOGLYCERATE MUTASE"/>
    <property type="match status" value="1"/>
</dbReference>
<evidence type="ECO:0000256" key="4">
    <source>
        <dbReference type="ARBA" id="ARBA00023235"/>
    </source>
</evidence>
<keyword evidence="9" id="KW-1185">Reference proteome</keyword>
<name>A0A2P8GUR6_9MICO</name>
<organism evidence="6 8">
    <name type="scientific">Labedella gwakjiensis</name>
    <dbReference type="NCBI Taxonomy" id="390269"/>
    <lineage>
        <taxon>Bacteria</taxon>
        <taxon>Bacillati</taxon>
        <taxon>Actinomycetota</taxon>
        <taxon>Actinomycetes</taxon>
        <taxon>Micrococcales</taxon>
        <taxon>Microbacteriaceae</taxon>
        <taxon>Labedella</taxon>
    </lineage>
</organism>
<dbReference type="GO" id="GO:0006096">
    <property type="term" value="P:glycolytic process"/>
    <property type="evidence" value="ECO:0007669"/>
    <property type="project" value="UniProtKB-KW"/>
</dbReference>
<dbReference type="Proteomes" id="UP000241203">
    <property type="component" value="Unassembled WGS sequence"/>
</dbReference>
<evidence type="ECO:0000256" key="5">
    <source>
        <dbReference type="PIRSR" id="PIRSR613078-2"/>
    </source>
</evidence>
<dbReference type="EMBL" id="RZGY01000001">
    <property type="protein sequence ID" value="RUQ87706.1"/>
    <property type="molecule type" value="Genomic_DNA"/>
</dbReference>
<comment type="caution">
    <text evidence="6">The sequence shown here is derived from an EMBL/GenBank/DDBJ whole genome shotgun (WGS) entry which is preliminary data.</text>
</comment>
<protein>
    <recommendedName>
        <fullName evidence="2">phosphoglycerate mutase (2,3-diphosphoglycerate-dependent)</fullName>
        <ecNumber evidence="2">5.4.2.11</ecNumber>
    </recommendedName>
</protein>
<dbReference type="SMART" id="SM00855">
    <property type="entry name" value="PGAM"/>
    <property type="match status" value="1"/>
</dbReference>
<evidence type="ECO:0000256" key="2">
    <source>
        <dbReference type="ARBA" id="ARBA00012028"/>
    </source>
</evidence>
<dbReference type="EC" id="5.4.2.11" evidence="2"/>
<keyword evidence="3" id="KW-0324">Glycolysis</keyword>
<dbReference type="InterPro" id="IPR029033">
    <property type="entry name" value="His_PPase_superfam"/>
</dbReference>
<proteinExistence type="inferred from homology"/>
<dbReference type="InterPro" id="IPR013078">
    <property type="entry name" value="His_Pase_superF_clade-1"/>
</dbReference>
<comment type="similarity">
    <text evidence="1">Belongs to the phosphoglycerate mutase family. BPG-dependent PGAM subfamily.</text>
</comment>
<dbReference type="CDD" id="cd07067">
    <property type="entry name" value="HP_PGM_like"/>
    <property type="match status" value="1"/>
</dbReference>
<dbReference type="SUPFAM" id="SSF53254">
    <property type="entry name" value="Phosphoglycerate mutase-like"/>
    <property type="match status" value="1"/>
</dbReference>
<dbReference type="Gene3D" id="3.40.50.1240">
    <property type="entry name" value="Phosphoglycerate mutase-like"/>
    <property type="match status" value="1"/>
</dbReference>
<evidence type="ECO:0000313" key="6">
    <source>
        <dbReference type="EMBL" id="PSL37701.1"/>
    </source>
</evidence>
<dbReference type="Pfam" id="PF00300">
    <property type="entry name" value="His_Phos_1"/>
    <property type="match status" value="1"/>
</dbReference>
<dbReference type="GO" id="GO:0004619">
    <property type="term" value="F:phosphoglycerate mutase activity"/>
    <property type="evidence" value="ECO:0007669"/>
    <property type="project" value="UniProtKB-EC"/>
</dbReference>